<evidence type="ECO:0000313" key="2">
    <source>
        <dbReference type="EMBL" id="KAG7058632.1"/>
    </source>
</evidence>
<feature type="region of interest" description="Disordered" evidence="1">
    <location>
        <begin position="18"/>
        <end position="48"/>
    </location>
</feature>
<accession>A0A9P7UJ94</accession>
<proteinExistence type="predicted"/>
<organism evidence="2 3">
    <name type="scientific">Colletotrichum scovillei</name>
    <dbReference type="NCBI Taxonomy" id="1209932"/>
    <lineage>
        <taxon>Eukaryota</taxon>
        <taxon>Fungi</taxon>
        <taxon>Dikarya</taxon>
        <taxon>Ascomycota</taxon>
        <taxon>Pezizomycotina</taxon>
        <taxon>Sordariomycetes</taxon>
        <taxon>Hypocreomycetidae</taxon>
        <taxon>Glomerellales</taxon>
        <taxon>Glomerellaceae</taxon>
        <taxon>Colletotrichum</taxon>
        <taxon>Colletotrichum acutatum species complex</taxon>
    </lineage>
</organism>
<keyword evidence="3" id="KW-1185">Reference proteome</keyword>
<gene>
    <name evidence="2" type="ORF">JMJ77_006005</name>
</gene>
<protein>
    <submittedName>
        <fullName evidence="2">Uncharacterized protein</fullName>
    </submittedName>
</protein>
<reference evidence="2" key="1">
    <citation type="submission" date="2021-05" db="EMBL/GenBank/DDBJ databases">
        <title>Comparative genomics of three Colletotrichum scovillei strains and genetic complementation revealed genes involved fungal growth and virulence on chili pepper.</title>
        <authorList>
            <person name="Hsieh D.-K."/>
            <person name="Chuang S.-C."/>
            <person name="Chen C.-Y."/>
            <person name="Chao Y.-T."/>
            <person name="Lu M.-Y.J."/>
            <person name="Lee M.-H."/>
            <person name="Shih M.-C."/>
        </authorList>
    </citation>
    <scope>NUCLEOTIDE SEQUENCE</scope>
    <source>
        <strain evidence="2">Coll-153</strain>
    </source>
</reference>
<name>A0A9P7UJ94_9PEZI</name>
<dbReference type="AlphaFoldDB" id="A0A9P7UJ94"/>
<comment type="caution">
    <text evidence="2">The sequence shown here is derived from an EMBL/GenBank/DDBJ whole genome shotgun (WGS) entry which is preliminary data.</text>
</comment>
<dbReference type="Proteomes" id="UP000699042">
    <property type="component" value="Unassembled WGS sequence"/>
</dbReference>
<evidence type="ECO:0000313" key="3">
    <source>
        <dbReference type="Proteomes" id="UP000699042"/>
    </source>
</evidence>
<dbReference type="EMBL" id="JAESDN010000001">
    <property type="protein sequence ID" value="KAG7058632.1"/>
    <property type="molecule type" value="Genomic_DNA"/>
</dbReference>
<evidence type="ECO:0000256" key="1">
    <source>
        <dbReference type="SAM" id="MobiDB-lite"/>
    </source>
</evidence>
<sequence length="72" mass="8058">MKVTKYETQTRLYTRTLSIPRGLPPEPCSTPMSDGIEAKRHPPMSKAGSWHRCSLIYPSFRHGPNSITVDGS</sequence>